<gene>
    <name evidence="9" type="ORF">P170DRAFT_441719</name>
</gene>
<dbReference type="InterPro" id="IPR020846">
    <property type="entry name" value="MFS_dom"/>
</dbReference>
<evidence type="ECO:0000259" key="8">
    <source>
        <dbReference type="PROSITE" id="PS50850"/>
    </source>
</evidence>
<dbReference type="EMBL" id="MSFO01000011">
    <property type="protein sequence ID" value="PLB43267.1"/>
    <property type="molecule type" value="Genomic_DNA"/>
</dbReference>
<feature type="transmembrane region" description="Helical" evidence="7">
    <location>
        <begin position="244"/>
        <end position="261"/>
    </location>
</feature>
<comment type="caution">
    <text evidence="9">The sequence shown here is derived from an EMBL/GenBank/DDBJ whole genome shotgun (WGS) entry which is preliminary data.</text>
</comment>
<dbReference type="PRINTS" id="PR01035">
    <property type="entry name" value="TCRTETA"/>
</dbReference>
<dbReference type="PANTHER" id="PTHR23506">
    <property type="entry name" value="GH10249P"/>
    <property type="match status" value="1"/>
</dbReference>
<dbReference type="SUPFAM" id="SSF103473">
    <property type="entry name" value="MFS general substrate transporter"/>
    <property type="match status" value="1"/>
</dbReference>
<evidence type="ECO:0000256" key="7">
    <source>
        <dbReference type="SAM" id="Phobius"/>
    </source>
</evidence>
<evidence type="ECO:0000256" key="1">
    <source>
        <dbReference type="ARBA" id="ARBA00004141"/>
    </source>
</evidence>
<dbReference type="CDD" id="cd17325">
    <property type="entry name" value="MFS_MdtG_SLC18_like"/>
    <property type="match status" value="1"/>
</dbReference>
<keyword evidence="10" id="KW-1185">Reference proteome</keyword>
<dbReference type="AlphaFoldDB" id="A0A2I2FRM8"/>
<dbReference type="InterPro" id="IPR011701">
    <property type="entry name" value="MFS"/>
</dbReference>
<organism evidence="9 10">
    <name type="scientific">Aspergillus steynii IBT 23096</name>
    <dbReference type="NCBI Taxonomy" id="1392250"/>
    <lineage>
        <taxon>Eukaryota</taxon>
        <taxon>Fungi</taxon>
        <taxon>Dikarya</taxon>
        <taxon>Ascomycota</taxon>
        <taxon>Pezizomycotina</taxon>
        <taxon>Eurotiomycetes</taxon>
        <taxon>Eurotiomycetidae</taxon>
        <taxon>Eurotiales</taxon>
        <taxon>Aspergillaceae</taxon>
        <taxon>Aspergillus</taxon>
        <taxon>Aspergillus subgen. Circumdati</taxon>
    </lineage>
</organism>
<evidence type="ECO:0000256" key="4">
    <source>
        <dbReference type="ARBA" id="ARBA00022692"/>
    </source>
</evidence>
<reference evidence="9 10" key="1">
    <citation type="submission" date="2016-12" db="EMBL/GenBank/DDBJ databases">
        <title>The genomes of Aspergillus section Nigri reveals drivers in fungal speciation.</title>
        <authorList>
            <consortium name="DOE Joint Genome Institute"/>
            <person name="Vesth T.C."/>
            <person name="Nybo J."/>
            <person name="Theobald S."/>
            <person name="Brandl J."/>
            <person name="Frisvad J.C."/>
            <person name="Nielsen K.F."/>
            <person name="Lyhne E.K."/>
            <person name="Kogle M.E."/>
            <person name="Kuo A."/>
            <person name="Riley R."/>
            <person name="Clum A."/>
            <person name="Nolan M."/>
            <person name="Lipzen A."/>
            <person name="Salamov A."/>
            <person name="Henrissat B."/>
            <person name="Wiebenga A."/>
            <person name="De Vries R.P."/>
            <person name="Grigoriev I.V."/>
            <person name="Mortensen U.H."/>
            <person name="Andersen M.R."/>
            <person name="Baker S.E."/>
        </authorList>
    </citation>
    <scope>NUCLEOTIDE SEQUENCE [LARGE SCALE GENOMIC DNA]</scope>
    <source>
        <strain evidence="9 10">IBT 23096</strain>
    </source>
</reference>
<dbReference type="STRING" id="1392250.A0A2I2FRM8"/>
<dbReference type="OrthoDB" id="5086884at2759"/>
<comment type="similarity">
    <text evidence="2">Belongs to the major facilitator superfamily. Vesicular transporter family.</text>
</comment>
<feature type="transmembrane region" description="Helical" evidence="7">
    <location>
        <begin position="393"/>
        <end position="414"/>
    </location>
</feature>
<keyword evidence="5 7" id="KW-1133">Transmembrane helix</keyword>
<dbReference type="Pfam" id="PF07690">
    <property type="entry name" value="MFS_1"/>
    <property type="match status" value="2"/>
</dbReference>
<protein>
    <submittedName>
        <fullName evidence="9">Vesicular amine transporter</fullName>
    </submittedName>
</protein>
<feature type="transmembrane region" description="Helical" evidence="7">
    <location>
        <begin position="345"/>
        <end position="372"/>
    </location>
</feature>
<dbReference type="InterPro" id="IPR050930">
    <property type="entry name" value="MFS_Vesicular_Transporter"/>
</dbReference>
<dbReference type="Gene3D" id="1.20.1250.20">
    <property type="entry name" value="MFS general substrate transporter like domains"/>
    <property type="match status" value="2"/>
</dbReference>
<dbReference type="VEuPathDB" id="FungiDB:P170DRAFT_441719"/>
<dbReference type="Proteomes" id="UP000234275">
    <property type="component" value="Unassembled WGS sequence"/>
</dbReference>
<feature type="transmembrane region" description="Helical" evidence="7">
    <location>
        <begin position="150"/>
        <end position="173"/>
    </location>
</feature>
<dbReference type="InterPro" id="IPR036259">
    <property type="entry name" value="MFS_trans_sf"/>
</dbReference>
<comment type="subcellular location">
    <subcellularLocation>
        <location evidence="1">Membrane</location>
        <topology evidence="1">Multi-pass membrane protein</topology>
    </subcellularLocation>
</comment>
<feature type="transmembrane region" description="Helical" evidence="7">
    <location>
        <begin position="273"/>
        <end position="294"/>
    </location>
</feature>
<evidence type="ECO:0000256" key="5">
    <source>
        <dbReference type="ARBA" id="ARBA00022989"/>
    </source>
</evidence>
<evidence type="ECO:0000256" key="3">
    <source>
        <dbReference type="ARBA" id="ARBA00022448"/>
    </source>
</evidence>
<dbReference type="PANTHER" id="PTHR23506:SF35">
    <property type="entry name" value="MAJOR FACILITATOR SUPERFAMILY (MFS) PROFILE DOMAIN-CONTAINING PROTEIN-RELATED"/>
    <property type="match status" value="1"/>
</dbReference>
<feature type="transmembrane region" description="Helical" evidence="7">
    <location>
        <begin position="420"/>
        <end position="440"/>
    </location>
</feature>
<dbReference type="InterPro" id="IPR001958">
    <property type="entry name" value="Tet-R_TetA/multi-R_MdtG-like"/>
</dbReference>
<dbReference type="PROSITE" id="PS50850">
    <property type="entry name" value="MFS"/>
    <property type="match status" value="1"/>
</dbReference>
<feature type="transmembrane region" description="Helical" evidence="7">
    <location>
        <begin position="91"/>
        <end position="111"/>
    </location>
</feature>
<dbReference type="GeneID" id="36558083"/>
<feature type="domain" description="Major facilitator superfamily (MFS) profile" evidence="8">
    <location>
        <begin position="20"/>
        <end position="446"/>
    </location>
</feature>
<sequence>MPTDHGAVWGQRWRSSPGFIVATMSMALFTDVFLYTFLVPILPYVLENRLGIDPSLTQRLSFALLAESSVIALVSSPFIGNYADTLPSKKAVLLASLAVALLGTLVLAAAPSAAVLFIGRLIQAIASSFIWVVGYATIADNVQPENLGKTYGFVSVVVGAGTSGGPIIAGVLFELGGYWLAWSSAFVIMVFDIILRLLMIERPRSIPGDDSENDPLLSDTRGDSAVEEKTGLQFYLYMFRHRKFVCGGLSYLTFAILTTSFDTTLPLHVRDVFGWKSMLAGLMFFAFQGPSILLSPLTGWLKDRVGTRWPTTAGFIGVAPVMWLLGTPGDDRFPWINEGNRGQIIYMIAMTGIGILTCLLNGAGTIEATVTVDEIEARHPGIFGPHGGYSRALSIASMSWTLGSFVGPIISGWLAERFGYYEMNCVLAVLCLLSGLNTFINLDSRVPKDRQIKTDQQHP</sequence>
<dbReference type="GO" id="GO:0022857">
    <property type="term" value="F:transmembrane transporter activity"/>
    <property type="evidence" value="ECO:0007669"/>
    <property type="project" value="InterPro"/>
</dbReference>
<evidence type="ECO:0000313" key="9">
    <source>
        <dbReference type="EMBL" id="PLB43267.1"/>
    </source>
</evidence>
<feature type="transmembrane region" description="Helical" evidence="7">
    <location>
        <begin position="19"/>
        <end position="42"/>
    </location>
</feature>
<feature type="transmembrane region" description="Helical" evidence="7">
    <location>
        <begin position="179"/>
        <end position="198"/>
    </location>
</feature>
<evidence type="ECO:0000256" key="6">
    <source>
        <dbReference type="ARBA" id="ARBA00023136"/>
    </source>
</evidence>
<feature type="transmembrane region" description="Helical" evidence="7">
    <location>
        <begin position="117"/>
        <end position="138"/>
    </location>
</feature>
<accession>A0A2I2FRM8</accession>
<keyword evidence="4 7" id="KW-0812">Transmembrane</keyword>
<keyword evidence="6 7" id="KW-0472">Membrane</keyword>
<feature type="transmembrane region" description="Helical" evidence="7">
    <location>
        <begin position="306"/>
        <end position="325"/>
    </location>
</feature>
<dbReference type="RefSeq" id="XP_024698569.1">
    <property type="nucleotide sequence ID" value="XM_024850384.1"/>
</dbReference>
<proteinExistence type="inferred from homology"/>
<dbReference type="GO" id="GO:0016020">
    <property type="term" value="C:membrane"/>
    <property type="evidence" value="ECO:0007669"/>
    <property type="project" value="UniProtKB-SubCell"/>
</dbReference>
<evidence type="ECO:0000256" key="2">
    <source>
        <dbReference type="ARBA" id="ARBA00006829"/>
    </source>
</evidence>
<keyword evidence="3" id="KW-0813">Transport</keyword>
<evidence type="ECO:0000313" key="10">
    <source>
        <dbReference type="Proteomes" id="UP000234275"/>
    </source>
</evidence>
<name>A0A2I2FRM8_9EURO</name>